<gene>
    <name evidence="1" type="primary">solA</name>
    <name evidence="1" type="ORF">VSR83_25835</name>
</gene>
<dbReference type="EMBL" id="JAYMRU010000021">
    <property type="protein sequence ID" value="MEM5403412.1"/>
    <property type="molecule type" value="Genomic_DNA"/>
</dbReference>
<dbReference type="Proteomes" id="UP001392318">
    <property type="component" value="Unassembled WGS sequence"/>
</dbReference>
<keyword evidence="1" id="KW-0560">Oxidoreductase</keyword>
<dbReference type="EC" id="1.5.3.2" evidence="1"/>
<evidence type="ECO:0000313" key="1">
    <source>
        <dbReference type="EMBL" id="MEM5403412.1"/>
    </source>
</evidence>
<sequence length="414" mass="44761">MNALYGAAVPLSGAAAHTRSRAAARTGHYMQDTNASNRHFDTLIVGAGSMGMAAGYYLSRLGNKVLLLDAGDPPHDQGAHHGATRLIRHAYGEGAAYVPLVLRAQQLWEDLEQQTQTTLFVRTGVVNIGSPDDAFMREVQASAASHGIPLETLDAATAGKRWPAWRLRPEQIANFEPGAGVLFCERAISMYRQLATALGATLGTNTRVTRIECHGRESVNVWTDRNEKFIARDLIVCAGKSTRELLVPLGVEVPVTRVRKGFAWFEGAPGLFAPERFPGFFVASEVGGYYGFPDLDGSGLKLGRHDTGVPIPADAPLAPFGAEPSDFGDLQAFLERYLPGAGKLRVGHACEYDMTPDEHFIIDRVPTCPNVHIATGFSGHGFKFASAIGEALAERITQGESRIDLAMFARKRFA</sequence>
<protein>
    <submittedName>
        <fullName evidence="1">N-methyl-L-tryptophan oxidase</fullName>
        <ecNumber evidence="1">1.5.3.2</ecNumber>
    </submittedName>
</protein>
<comment type="caution">
    <text evidence="1">The sequence shown here is derived from an EMBL/GenBank/DDBJ whole genome shotgun (WGS) entry which is preliminary data.</text>
</comment>
<evidence type="ECO:0000313" key="2">
    <source>
        <dbReference type="Proteomes" id="UP001392318"/>
    </source>
</evidence>
<reference evidence="1" key="1">
    <citation type="submission" date="2024-01" db="EMBL/GenBank/DDBJ databases">
        <title>The diversity of rhizobia nodulating Mimosa spp. in eleven states of Brazil covering several biomes is determined by host plant, location, and edaphic factors.</title>
        <authorList>
            <person name="Rouws L."/>
            <person name="Barauna A."/>
            <person name="Beukes C."/>
            <person name="De Faria S.M."/>
            <person name="Gross E."/>
            <person name="Dos Reis Junior F.B."/>
            <person name="Simon M."/>
            <person name="Maluk M."/>
            <person name="Odee D.W."/>
            <person name="Kenicer G."/>
            <person name="Young J.P.W."/>
            <person name="Reis V.M."/>
            <person name="Zilli J."/>
            <person name="James E.K."/>
        </authorList>
    </citation>
    <scope>NUCLEOTIDE SEQUENCE</scope>
    <source>
        <strain evidence="1">JPY452</strain>
    </source>
</reference>
<accession>A0ACC6RPA5</accession>
<keyword evidence="2" id="KW-1185">Reference proteome</keyword>
<proteinExistence type="predicted"/>
<name>A0ACC6RPA5_9BURK</name>
<organism evidence="1 2">
    <name type="scientific">Paraburkholderia unamae</name>
    <dbReference type="NCBI Taxonomy" id="219649"/>
    <lineage>
        <taxon>Bacteria</taxon>
        <taxon>Pseudomonadati</taxon>
        <taxon>Pseudomonadota</taxon>
        <taxon>Betaproteobacteria</taxon>
        <taxon>Burkholderiales</taxon>
        <taxon>Burkholderiaceae</taxon>
        <taxon>Paraburkholderia</taxon>
    </lineage>
</organism>